<gene>
    <name evidence="1" type="ORF">KTN4_169</name>
</gene>
<evidence type="ECO:0000313" key="1">
    <source>
        <dbReference type="EMBL" id="ANM44927.1"/>
    </source>
</evidence>
<organism evidence="1 2">
    <name type="scientific">Pseudomonas phage KTN4</name>
    <dbReference type="NCBI Taxonomy" id="1862701"/>
    <lineage>
        <taxon>Viruses</taxon>
        <taxon>Duplodnaviria</taxon>
        <taxon>Heunggongvirae</taxon>
        <taxon>Uroviricota</taxon>
        <taxon>Caudoviricetes</taxon>
        <taxon>Chimalliviridae</taxon>
        <taxon>Phikzvirus</taxon>
        <taxon>Phikzvirus phiKZ</taxon>
    </lineage>
</organism>
<sequence length="457" mass="51628">MNPLLLPLPFDETGESYSNRTKGEYHSLAKQKGFPYRIIVMDKGYFYTKGMVIRDGRQNELNPEMDYQCTGINPEVIEKTGLEACSVIVITKQDVHEDIYIDAQMCGGIYCNLSPSISEHANALLNNTRKPHWSNILDIPDQFKPNGHMHAYWELYGFTPRVVKLKEITDLLKKSSSDSYDSILDEFKYQLSLIEADLNTIEARLTTHINDTTTNPHQTRKGQVALGNVYNAGIATETQAKQPNGAIMNVYATPWSMKLSVDTNYTVQYLAHVNDVTTNPHRVTAEQLNTYTVTQANILLNQKLDKGKTANTSKLLFGQDVYSMGETVRAKMPLSVLTTGRLAPGRIGNSATWPGRDWTLMPNGQWTHFGFIFNRFQKTGTMVHWNNTNFKSIQEAIAFHNTYFSDPEQWWPGSLAICHYDQEFVIGHGNGTTATSYRNTLFLRKVGSTWTNIGEPA</sequence>
<reference evidence="1 2" key="1">
    <citation type="journal article" date="2016" name="Sci. Rep.">
        <title>A proposed integrated approach for the preclinical evaluation of phage therapy in Pseudomonas infections.</title>
        <authorList>
            <person name="Danis-Wlodarczyk K."/>
            <person name="Vandenheuvel D."/>
            <person name="Jang H.B."/>
            <person name="Briers Y."/>
            <person name="Olszak T."/>
            <person name="Arabski M."/>
            <person name="Wasik S."/>
            <person name="Drabik M."/>
            <person name="Higgins G."/>
            <person name="Tyrrell J."/>
            <person name="Harvey B.J."/>
            <person name="Noben J.P."/>
            <person name="Lavigne R."/>
            <person name="Drulis-Kawa Z."/>
        </authorList>
    </citation>
    <scope>NUCLEOTIDE SEQUENCE [LARGE SCALE GENOMIC DNA]</scope>
</reference>
<name>A0A192Y5B4_9CAUD</name>
<dbReference type="Proteomes" id="UP000224336">
    <property type="component" value="Segment"/>
</dbReference>
<dbReference type="EMBL" id="KU521356">
    <property type="protein sequence ID" value="ANM44927.1"/>
    <property type="molecule type" value="Genomic_DNA"/>
</dbReference>
<protein>
    <submittedName>
        <fullName evidence="1">Structural protein</fullName>
    </submittedName>
</protein>
<evidence type="ECO:0000313" key="2">
    <source>
        <dbReference type="Proteomes" id="UP000224336"/>
    </source>
</evidence>
<proteinExistence type="predicted"/>
<accession>A0A192Y5B4</accession>